<dbReference type="AlphaFoldDB" id="A0A6J6NAZ9"/>
<keyword evidence="1" id="KW-1133">Transmembrane helix</keyword>
<dbReference type="PIRSF" id="PIRSF037395">
    <property type="entry name" value="UCP037395_ABCper"/>
    <property type="match status" value="1"/>
</dbReference>
<dbReference type="EMBL" id="CAEZXI010000045">
    <property type="protein sequence ID" value="CAB4683382.1"/>
    <property type="molecule type" value="Genomic_DNA"/>
</dbReference>
<feature type="transmembrane region" description="Helical" evidence="1">
    <location>
        <begin position="68"/>
        <end position="89"/>
    </location>
</feature>
<accession>A0A6J6NAZ9</accession>
<sequence length="262" mass="28552">MLKRSSYLLIPLSLLGLLAFTWPLFIPESNFFLLQNENTKWLAAAILPIAILLFIFEINHGGLDAKSVALLGVFAALICGLRLLGAGAIGIEPIWFLLILIGRVFGANFGFTLGVTSLFASALITGGVGPWLAFQMLAAGWVAMFAGLIPKRITGKYELIIISVYAVVATQLFGLLMNLQLWPWLIGTDSQLSFVASDSVADNLQRFLVFHLATSLSWDLPRAVFTVALILLTGKPILITLNRAKQRLELVSNAPLKKQMAV</sequence>
<evidence type="ECO:0000256" key="1">
    <source>
        <dbReference type="SAM" id="Phobius"/>
    </source>
</evidence>
<dbReference type="InterPro" id="IPR017196">
    <property type="entry name" value="ECF_substrate-spec_UCP037395"/>
</dbReference>
<organism evidence="2">
    <name type="scientific">freshwater metagenome</name>
    <dbReference type="NCBI Taxonomy" id="449393"/>
    <lineage>
        <taxon>unclassified sequences</taxon>
        <taxon>metagenomes</taxon>
        <taxon>ecological metagenomes</taxon>
    </lineage>
</organism>
<name>A0A6J6NAZ9_9ZZZZ</name>
<feature type="transmembrane region" description="Helical" evidence="1">
    <location>
        <begin position="6"/>
        <end position="26"/>
    </location>
</feature>
<feature type="transmembrane region" description="Helical" evidence="1">
    <location>
        <begin position="130"/>
        <end position="149"/>
    </location>
</feature>
<feature type="transmembrane region" description="Helical" evidence="1">
    <location>
        <begin position="161"/>
        <end position="182"/>
    </location>
</feature>
<proteinExistence type="predicted"/>
<keyword evidence="1" id="KW-0472">Membrane</keyword>
<keyword evidence="1" id="KW-0812">Transmembrane</keyword>
<protein>
    <submittedName>
        <fullName evidence="2">Unannotated protein</fullName>
    </submittedName>
</protein>
<reference evidence="2" key="1">
    <citation type="submission" date="2020-05" db="EMBL/GenBank/DDBJ databases">
        <authorList>
            <person name="Chiriac C."/>
            <person name="Salcher M."/>
            <person name="Ghai R."/>
            <person name="Kavagutti S V."/>
        </authorList>
    </citation>
    <scope>NUCLEOTIDE SEQUENCE</scope>
</reference>
<dbReference type="Gene3D" id="1.10.1760.20">
    <property type="match status" value="1"/>
</dbReference>
<feature type="transmembrane region" description="Helical" evidence="1">
    <location>
        <begin position="38"/>
        <end position="56"/>
    </location>
</feature>
<gene>
    <name evidence="2" type="ORF">UFOPK2362_00557</name>
</gene>
<evidence type="ECO:0000313" key="2">
    <source>
        <dbReference type="EMBL" id="CAB4683382.1"/>
    </source>
</evidence>
<feature type="transmembrane region" description="Helical" evidence="1">
    <location>
        <begin position="96"/>
        <end position="124"/>
    </location>
</feature>